<evidence type="ECO:0000313" key="2">
    <source>
        <dbReference type="EMBL" id="KAJ8762134.1"/>
    </source>
</evidence>
<evidence type="ECO:0000256" key="1">
    <source>
        <dbReference type="SAM" id="MobiDB-lite"/>
    </source>
</evidence>
<accession>A0AAV8T7S4</accession>
<dbReference type="Proteomes" id="UP001159364">
    <property type="component" value="Linkage Group LG06"/>
</dbReference>
<name>A0AAV8T7S4_9ROSI</name>
<feature type="compositionally biased region" description="Low complexity" evidence="1">
    <location>
        <begin position="51"/>
        <end position="60"/>
    </location>
</feature>
<organism evidence="2 3">
    <name type="scientific">Erythroxylum novogranatense</name>
    <dbReference type="NCBI Taxonomy" id="1862640"/>
    <lineage>
        <taxon>Eukaryota</taxon>
        <taxon>Viridiplantae</taxon>
        <taxon>Streptophyta</taxon>
        <taxon>Embryophyta</taxon>
        <taxon>Tracheophyta</taxon>
        <taxon>Spermatophyta</taxon>
        <taxon>Magnoliopsida</taxon>
        <taxon>eudicotyledons</taxon>
        <taxon>Gunneridae</taxon>
        <taxon>Pentapetalae</taxon>
        <taxon>rosids</taxon>
        <taxon>fabids</taxon>
        <taxon>Malpighiales</taxon>
        <taxon>Erythroxylaceae</taxon>
        <taxon>Erythroxylum</taxon>
    </lineage>
</organism>
<feature type="region of interest" description="Disordered" evidence="1">
    <location>
        <begin position="41"/>
        <end position="84"/>
    </location>
</feature>
<dbReference type="PANTHER" id="PTHR33872">
    <property type="entry name" value="DNA POLYMERASE EPSILON CATALYTIC SUBUNIT A"/>
    <property type="match status" value="1"/>
</dbReference>
<dbReference type="PANTHER" id="PTHR33872:SF2">
    <property type="entry name" value="DNA POLYMERASE EPSILON CATALYTIC SUBUNIT A"/>
    <property type="match status" value="1"/>
</dbReference>
<feature type="region of interest" description="Disordered" evidence="1">
    <location>
        <begin position="1"/>
        <end position="21"/>
    </location>
</feature>
<gene>
    <name evidence="2" type="ORF">K2173_007284</name>
</gene>
<sequence>MGSLMAGWDSPVKDPKSAKYKKNWSFTRGQIDAYWNLKKKTHEEEDHLKPTSRSSSTSNNPDEENEIRIQRLVSTPASKAREGFMGMEEEKLMKKKDVWWTRSNWAFLNEPPVSERSSNTYASQFHVASSNTNATVST</sequence>
<proteinExistence type="predicted"/>
<reference evidence="2 3" key="1">
    <citation type="submission" date="2021-09" db="EMBL/GenBank/DDBJ databases">
        <title>Genomic insights and catalytic innovation underlie evolution of tropane alkaloids biosynthesis.</title>
        <authorList>
            <person name="Wang Y.-J."/>
            <person name="Tian T."/>
            <person name="Huang J.-P."/>
            <person name="Huang S.-X."/>
        </authorList>
    </citation>
    <scope>NUCLEOTIDE SEQUENCE [LARGE SCALE GENOMIC DNA]</scope>
    <source>
        <strain evidence="2">KIB-2018</strain>
        <tissue evidence="2">Leaf</tissue>
    </source>
</reference>
<keyword evidence="3" id="KW-1185">Reference proteome</keyword>
<dbReference type="AlphaFoldDB" id="A0AAV8T7S4"/>
<dbReference type="EMBL" id="JAIWQS010000006">
    <property type="protein sequence ID" value="KAJ8762134.1"/>
    <property type="molecule type" value="Genomic_DNA"/>
</dbReference>
<evidence type="ECO:0000313" key="3">
    <source>
        <dbReference type="Proteomes" id="UP001159364"/>
    </source>
</evidence>
<comment type="caution">
    <text evidence="2">The sequence shown here is derived from an EMBL/GenBank/DDBJ whole genome shotgun (WGS) entry which is preliminary data.</text>
</comment>
<protein>
    <submittedName>
        <fullName evidence="2">Uncharacterized protein</fullName>
    </submittedName>
</protein>